<evidence type="ECO:0000256" key="3">
    <source>
        <dbReference type="ARBA" id="ARBA00022630"/>
    </source>
</evidence>
<comment type="caution">
    <text evidence="8">The sequence shown here is derived from an EMBL/GenBank/DDBJ whole genome shotgun (WGS) entry which is preliminary data.</text>
</comment>
<feature type="modified residue" description="FMN phosphoryl threonine" evidence="6">
    <location>
        <position position="172"/>
    </location>
</feature>
<evidence type="ECO:0000256" key="5">
    <source>
        <dbReference type="ARBA" id="ARBA00022982"/>
    </source>
</evidence>
<dbReference type="GO" id="GO:0009055">
    <property type="term" value="F:electron transfer activity"/>
    <property type="evidence" value="ECO:0007669"/>
    <property type="project" value="InterPro"/>
</dbReference>
<protein>
    <recommendedName>
        <fullName evidence="6">Ion-translocating oxidoreductase complex subunit G</fullName>
        <ecNumber evidence="6">7.-.-.-</ecNumber>
    </recommendedName>
    <alternativeName>
        <fullName evidence="6">Rnf electron transport complex subunit G</fullName>
    </alternativeName>
</protein>
<feature type="domain" description="FMN-binding" evidence="7">
    <location>
        <begin position="97"/>
        <end position="189"/>
    </location>
</feature>
<keyword evidence="6" id="KW-0812">Transmembrane</keyword>
<name>A0A7Y8ELN5_9PSED</name>
<evidence type="ECO:0000256" key="1">
    <source>
        <dbReference type="ARBA" id="ARBA00022448"/>
    </source>
</evidence>
<dbReference type="PIRSF" id="PIRSF006091">
    <property type="entry name" value="E_trnsport_RnfG"/>
    <property type="match status" value="1"/>
</dbReference>
<dbReference type="GO" id="GO:0005886">
    <property type="term" value="C:plasma membrane"/>
    <property type="evidence" value="ECO:0007669"/>
    <property type="project" value="UniProtKB-SubCell"/>
</dbReference>
<keyword evidence="6" id="KW-0472">Membrane</keyword>
<dbReference type="EC" id="7.-.-.-" evidence="6"/>
<proteinExistence type="inferred from homology"/>
<keyword evidence="6" id="KW-1133">Transmembrane helix</keyword>
<dbReference type="InterPro" id="IPR010209">
    <property type="entry name" value="Ion_transpt_RnfG/RsxG"/>
</dbReference>
<dbReference type="NCBIfam" id="TIGR01947">
    <property type="entry name" value="rnfG"/>
    <property type="match status" value="1"/>
</dbReference>
<keyword evidence="6" id="KW-0997">Cell inner membrane</keyword>
<dbReference type="GO" id="GO:0022900">
    <property type="term" value="P:electron transport chain"/>
    <property type="evidence" value="ECO:0007669"/>
    <property type="project" value="UniProtKB-UniRule"/>
</dbReference>
<evidence type="ECO:0000313" key="8">
    <source>
        <dbReference type="EMBL" id="NWE16961.1"/>
    </source>
</evidence>
<evidence type="ECO:0000313" key="9">
    <source>
        <dbReference type="Proteomes" id="UP000531950"/>
    </source>
</evidence>
<sequence length="203" mass="21687">MRTTRGLIVVVLIAAAGIVLTLGVQQLTASRITEAQQNIQRRALLDILPAGIYDNQPLQHPLALNPQALANSQLLGGYLATLNGQPGAVLLRSQTSGYGGPIELLIAIAHNGKLLAVKTLSHSETPSLGGHIAEPGNPWMAAFKGLSRADPKDSDWALKKEHGQFDQMAGATITSRAVVSAVHDALRYFDDHRQLMLESPAHD</sequence>
<dbReference type="Proteomes" id="UP000531950">
    <property type="component" value="Unassembled WGS sequence"/>
</dbReference>
<comment type="similarity">
    <text evidence="6">Belongs to the RnfG family.</text>
</comment>
<keyword evidence="3 6" id="KW-0285">Flavoprotein</keyword>
<dbReference type="RefSeq" id="WP_177079713.1">
    <property type="nucleotide sequence ID" value="NZ_JACARG010000064.1"/>
</dbReference>
<keyword evidence="6" id="KW-1003">Cell membrane</keyword>
<dbReference type="InterPro" id="IPR007329">
    <property type="entry name" value="FMN-bd"/>
</dbReference>
<keyword evidence="6" id="KW-1278">Translocase</keyword>
<dbReference type="SMART" id="SM00900">
    <property type="entry name" value="FMN_bind"/>
    <property type="match status" value="1"/>
</dbReference>
<dbReference type="GO" id="GO:0010181">
    <property type="term" value="F:FMN binding"/>
    <property type="evidence" value="ECO:0007669"/>
    <property type="project" value="InterPro"/>
</dbReference>
<keyword evidence="4 6" id="KW-0288">FMN</keyword>
<comment type="cofactor">
    <cofactor evidence="6">
        <name>FMN</name>
        <dbReference type="ChEBI" id="CHEBI:58210"/>
    </cofactor>
</comment>
<evidence type="ECO:0000256" key="4">
    <source>
        <dbReference type="ARBA" id="ARBA00022643"/>
    </source>
</evidence>
<keyword evidence="1 6" id="KW-0813">Transport</keyword>
<evidence type="ECO:0000256" key="2">
    <source>
        <dbReference type="ARBA" id="ARBA00022553"/>
    </source>
</evidence>
<dbReference type="EMBL" id="JACARG010000064">
    <property type="protein sequence ID" value="NWE16961.1"/>
    <property type="molecule type" value="Genomic_DNA"/>
</dbReference>
<dbReference type="Pfam" id="PF04205">
    <property type="entry name" value="FMN_bind"/>
    <property type="match status" value="1"/>
</dbReference>
<dbReference type="HAMAP" id="MF_00479">
    <property type="entry name" value="RsxG_RnfG"/>
    <property type="match status" value="1"/>
</dbReference>
<organism evidence="8 9">
    <name type="scientific">Pseudomonas yamanorum</name>
    <dbReference type="NCBI Taxonomy" id="515393"/>
    <lineage>
        <taxon>Bacteria</taxon>
        <taxon>Pseudomonadati</taxon>
        <taxon>Pseudomonadota</taxon>
        <taxon>Gammaproteobacteria</taxon>
        <taxon>Pseudomonadales</taxon>
        <taxon>Pseudomonadaceae</taxon>
        <taxon>Pseudomonas</taxon>
    </lineage>
</organism>
<evidence type="ECO:0000256" key="6">
    <source>
        <dbReference type="HAMAP-Rule" id="MF_00479"/>
    </source>
</evidence>
<evidence type="ECO:0000259" key="7">
    <source>
        <dbReference type="SMART" id="SM00900"/>
    </source>
</evidence>
<comment type="subunit">
    <text evidence="6">The complex is composed of six subunits: RnfA, RnfB, RnfC, RnfD, RnfE and RnfG.</text>
</comment>
<dbReference type="AlphaFoldDB" id="A0A7Y8ELN5"/>
<dbReference type="PANTHER" id="PTHR36118:SF1">
    <property type="entry name" value="ION-TRANSLOCATING OXIDOREDUCTASE COMPLEX SUBUNIT G"/>
    <property type="match status" value="1"/>
</dbReference>
<accession>A0A7Y8ELN5</accession>
<comment type="function">
    <text evidence="6">Part of a membrane-bound complex that couples electron transfer with translocation of ions across the membrane.</text>
</comment>
<comment type="subcellular location">
    <subcellularLocation>
        <location evidence="6">Cell inner membrane</location>
        <topology evidence="6">Single-pass membrane protein</topology>
    </subcellularLocation>
</comment>
<reference evidence="8 9" key="1">
    <citation type="submission" date="2020-04" db="EMBL/GenBank/DDBJ databases">
        <title>Molecular characterization of pseudomonads from Agaricus bisporus reveal novel blotch 2 pathogens in Western Europe.</title>
        <authorList>
            <person name="Taparia T."/>
            <person name="Krijger M."/>
            <person name="Haynes E."/>
            <person name="Elpinstone J.G."/>
            <person name="Noble R."/>
            <person name="Van Der Wolf J."/>
        </authorList>
    </citation>
    <scope>NUCLEOTIDE SEQUENCE [LARGE SCALE GENOMIC DNA]</scope>
    <source>
        <strain evidence="8 9">IPO3782</strain>
    </source>
</reference>
<keyword evidence="5 6" id="KW-0249">Electron transport</keyword>
<gene>
    <name evidence="6" type="primary">rnfG</name>
    <name evidence="8" type="ORF">HX822_28785</name>
</gene>
<keyword evidence="2 6" id="KW-0597">Phosphoprotein</keyword>
<dbReference type="PANTHER" id="PTHR36118">
    <property type="entry name" value="ION-TRANSLOCATING OXIDOREDUCTASE COMPLEX SUBUNIT G"/>
    <property type="match status" value="1"/>
</dbReference>